<dbReference type="OrthoDB" id="1325934at2759"/>
<dbReference type="Proteomes" id="UP000824120">
    <property type="component" value="Chromosome 6"/>
</dbReference>
<dbReference type="EMBL" id="JACXVP010000006">
    <property type="protein sequence ID" value="KAG5599179.1"/>
    <property type="molecule type" value="Genomic_DNA"/>
</dbReference>
<name>A0A9J5YEL3_SOLCO</name>
<evidence type="ECO:0000313" key="1">
    <source>
        <dbReference type="EMBL" id="KAG5599179.1"/>
    </source>
</evidence>
<accession>A0A9J5YEL3</accession>
<evidence type="ECO:0000313" key="2">
    <source>
        <dbReference type="Proteomes" id="UP000824120"/>
    </source>
</evidence>
<feature type="non-terminal residue" evidence="1">
    <location>
        <position position="1"/>
    </location>
</feature>
<sequence>MTSAPPITPTLSQAPLLRQLVLGPSTSRSIPQLGAAVVPLARVQKLEAQMATLLHHIQPWMQKMIAESEARVERRMGDMMDRKVQAVNNRLDAFERRVLEQPAPAIDLSALQADIASLRSDVEAILAAPAVEPQVAPTALADDTVLDALFSGTAEEGLALTQDKGTIFFE</sequence>
<gene>
    <name evidence="1" type="ORF">H5410_030549</name>
</gene>
<reference evidence="1 2" key="1">
    <citation type="submission" date="2020-09" db="EMBL/GenBank/DDBJ databases">
        <title>De no assembly of potato wild relative species, Solanum commersonii.</title>
        <authorList>
            <person name="Cho K."/>
        </authorList>
    </citation>
    <scope>NUCLEOTIDE SEQUENCE [LARGE SCALE GENOMIC DNA]</scope>
    <source>
        <strain evidence="1">LZ3.2</strain>
        <tissue evidence="1">Leaf</tissue>
    </source>
</reference>
<proteinExistence type="predicted"/>
<protein>
    <recommendedName>
        <fullName evidence="3">Integrase core domain containing protein</fullName>
    </recommendedName>
</protein>
<evidence type="ECO:0008006" key="3">
    <source>
        <dbReference type="Google" id="ProtNLM"/>
    </source>
</evidence>
<organism evidence="1 2">
    <name type="scientific">Solanum commersonii</name>
    <name type="common">Commerson's wild potato</name>
    <name type="synonym">Commerson's nightshade</name>
    <dbReference type="NCBI Taxonomy" id="4109"/>
    <lineage>
        <taxon>Eukaryota</taxon>
        <taxon>Viridiplantae</taxon>
        <taxon>Streptophyta</taxon>
        <taxon>Embryophyta</taxon>
        <taxon>Tracheophyta</taxon>
        <taxon>Spermatophyta</taxon>
        <taxon>Magnoliopsida</taxon>
        <taxon>eudicotyledons</taxon>
        <taxon>Gunneridae</taxon>
        <taxon>Pentapetalae</taxon>
        <taxon>asterids</taxon>
        <taxon>lamiids</taxon>
        <taxon>Solanales</taxon>
        <taxon>Solanaceae</taxon>
        <taxon>Solanoideae</taxon>
        <taxon>Solaneae</taxon>
        <taxon>Solanum</taxon>
    </lineage>
</organism>
<dbReference type="AlphaFoldDB" id="A0A9J5YEL3"/>
<comment type="caution">
    <text evidence="1">The sequence shown here is derived from an EMBL/GenBank/DDBJ whole genome shotgun (WGS) entry which is preliminary data.</text>
</comment>
<keyword evidence="2" id="KW-1185">Reference proteome</keyword>